<dbReference type="PROSITE" id="PS00211">
    <property type="entry name" value="ABC_TRANSPORTER_1"/>
    <property type="match status" value="2"/>
</dbReference>
<dbReference type="GO" id="GO:0016887">
    <property type="term" value="F:ATP hydrolysis activity"/>
    <property type="evidence" value="ECO:0007669"/>
    <property type="project" value="InterPro"/>
</dbReference>
<dbReference type="CDD" id="cd03215">
    <property type="entry name" value="ABC_Carb_Monos_II"/>
    <property type="match status" value="1"/>
</dbReference>
<dbReference type="InterPro" id="IPR017871">
    <property type="entry name" value="ABC_transporter-like_CS"/>
</dbReference>
<dbReference type="EMBL" id="BJZO01000001">
    <property type="protein sequence ID" value="GEO79931.1"/>
    <property type="molecule type" value="Genomic_DNA"/>
</dbReference>
<dbReference type="InterPro" id="IPR050107">
    <property type="entry name" value="ABC_carbohydrate_import_ATPase"/>
</dbReference>
<dbReference type="SUPFAM" id="SSF52540">
    <property type="entry name" value="P-loop containing nucleoside triphosphate hydrolases"/>
    <property type="match status" value="2"/>
</dbReference>
<name>A0A512H3B7_9PROT</name>
<protein>
    <submittedName>
        <fullName evidence="4">ABC transporter</fullName>
    </submittedName>
</protein>
<proteinExistence type="predicted"/>
<dbReference type="PROSITE" id="PS50893">
    <property type="entry name" value="ABC_TRANSPORTER_2"/>
    <property type="match status" value="2"/>
</dbReference>
<keyword evidence="2" id="KW-0067">ATP-binding</keyword>
<organism evidence="4 5">
    <name type="scientific">Pararhodospirillum oryzae</name>
    <dbReference type="NCBI Taxonomy" id="478448"/>
    <lineage>
        <taxon>Bacteria</taxon>
        <taxon>Pseudomonadati</taxon>
        <taxon>Pseudomonadota</taxon>
        <taxon>Alphaproteobacteria</taxon>
        <taxon>Rhodospirillales</taxon>
        <taxon>Rhodospirillaceae</taxon>
        <taxon>Pararhodospirillum</taxon>
    </lineage>
</organism>
<dbReference type="PANTHER" id="PTHR43790">
    <property type="entry name" value="CARBOHYDRATE TRANSPORT ATP-BINDING PROTEIN MG119-RELATED"/>
    <property type="match status" value="1"/>
</dbReference>
<feature type="domain" description="ABC transporter" evidence="3">
    <location>
        <begin position="273"/>
        <end position="519"/>
    </location>
</feature>
<dbReference type="InterPro" id="IPR003593">
    <property type="entry name" value="AAA+_ATPase"/>
</dbReference>
<reference evidence="4 5" key="1">
    <citation type="submission" date="2019-07" db="EMBL/GenBank/DDBJ databases">
        <title>Whole genome shotgun sequence of Rhodospirillum oryzae NBRC 107573.</title>
        <authorList>
            <person name="Hosoyama A."/>
            <person name="Uohara A."/>
            <person name="Ohji S."/>
            <person name="Ichikawa N."/>
        </authorList>
    </citation>
    <scope>NUCLEOTIDE SEQUENCE [LARGE SCALE GENOMIC DNA]</scope>
    <source>
        <strain evidence="4 5">NBRC 107573</strain>
    </source>
</reference>
<dbReference type="CDD" id="cd03216">
    <property type="entry name" value="ABC_Carb_Monos_I"/>
    <property type="match status" value="1"/>
</dbReference>
<evidence type="ECO:0000259" key="3">
    <source>
        <dbReference type="PROSITE" id="PS50893"/>
    </source>
</evidence>
<dbReference type="InterPro" id="IPR027417">
    <property type="entry name" value="P-loop_NTPase"/>
</dbReference>
<dbReference type="Pfam" id="PF00005">
    <property type="entry name" value="ABC_tran"/>
    <property type="match status" value="2"/>
</dbReference>
<dbReference type="AlphaFoldDB" id="A0A512H3B7"/>
<evidence type="ECO:0000313" key="5">
    <source>
        <dbReference type="Proteomes" id="UP000321567"/>
    </source>
</evidence>
<dbReference type="Gene3D" id="3.40.50.300">
    <property type="entry name" value="P-loop containing nucleotide triphosphate hydrolases"/>
    <property type="match status" value="2"/>
</dbReference>
<dbReference type="PANTHER" id="PTHR43790:SF4">
    <property type="entry name" value="GUANOSINE IMPORT ATP-BINDING PROTEIN NUPO"/>
    <property type="match status" value="1"/>
</dbReference>
<evidence type="ECO:0000256" key="1">
    <source>
        <dbReference type="ARBA" id="ARBA00022741"/>
    </source>
</evidence>
<comment type="caution">
    <text evidence="4">The sequence shown here is derived from an EMBL/GenBank/DDBJ whole genome shotgun (WGS) entry which is preliminary data.</text>
</comment>
<dbReference type="GO" id="GO:0005524">
    <property type="term" value="F:ATP binding"/>
    <property type="evidence" value="ECO:0007669"/>
    <property type="project" value="UniProtKB-KW"/>
</dbReference>
<evidence type="ECO:0000313" key="4">
    <source>
        <dbReference type="EMBL" id="GEO79931.1"/>
    </source>
</evidence>
<accession>A0A512H3B7</accession>
<evidence type="ECO:0000256" key="2">
    <source>
        <dbReference type="ARBA" id="ARBA00022840"/>
    </source>
</evidence>
<dbReference type="Proteomes" id="UP000321567">
    <property type="component" value="Unassembled WGS sequence"/>
</dbReference>
<dbReference type="InterPro" id="IPR003439">
    <property type="entry name" value="ABC_transporter-like_ATP-bd"/>
</dbReference>
<dbReference type="SMART" id="SM00382">
    <property type="entry name" value="AAA"/>
    <property type="match status" value="1"/>
</dbReference>
<feature type="domain" description="ABC transporter" evidence="3">
    <location>
        <begin position="19"/>
        <end position="250"/>
    </location>
</feature>
<keyword evidence="1" id="KW-0547">Nucleotide-binding</keyword>
<keyword evidence="5" id="KW-1185">Reference proteome</keyword>
<gene>
    <name evidence="4" type="ORF">ROR02_00620</name>
</gene>
<sequence>MTLRMDQSRPAPAPGPHRLALEGIVKRFAGAVLANDHIDLALRPGEIHALLGENGAGKSTLVKIIYGVLHADEGRVLWEGQPVTISSPARARALGIGMVFQHFSLFESLTVTENVQLALDGRQGENLAQAIDEVAGRYGLALDPKQRICDLSVGERQRVEIVRCLLQNPRLLIMDEPTSVLTPSEVESLFVTLRRLAGEGVSILYISHKLDEIRALCHRATILRAGRVVGACDPATTSTRDLARLMIGEDPGALERRDPPVWPHAAGDEAPRLELERLSMDAESPFAPPLTDVSLKVRSGEIVGIAGVAGNGQGTLLAALSGEHRAPRPEAVRVDGVAVGHLGPAARRDLGLAVVPEERLGRGAVPELSLAENALLSSYRSGALVRRGLIDRTRAHGLARTIIERFGVRAGGSRAAAGSLSGGNLQKFIIGRELLQKPRLLIASQPTWGVDAGAAAAIHRALLELRNQGGALLIISQDLDELFAIADRIAVLCAGRLSATRPVHEVSLEQVGLMMGGLFDDVPTPAPEARS</sequence>